<dbReference type="AlphaFoldDB" id="A0A371CRZ5"/>
<accession>A0A371CRZ5</accession>
<gene>
    <name evidence="1" type="ORF">OH76DRAFT_1560534</name>
</gene>
<keyword evidence="2" id="KW-1185">Reference proteome</keyword>
<reference evidence="1 2" key="1">
    <citation type="journal article" date="2018" name="Biotechnol. Biofuels">
        <title>Integrative visual omics of the white-rot fungus Polyporus brumalis exposes the biotechnological potential of its oxidative enzymes for delignifying raw plant biomass.</title>
        <authorList>
            <person name="Miyauchi S."/>
            <person name="Rancon A."/>
            <person name="Drula E."/>
            <person name="Hage H."/>
            <person name="Chaduli D."/>
            <person name="Favel A."/>
            <person name="Grisel S."/>
            <person name="Henrissat B."/>
            <person name="Herpoel-Gimbert I."/>
            <person name="Ruiz-Duenas F.J."/>
            <person name="Chevret D."/>
            <person name="Hainaut M."/>
            <person name="Lin J."/>
            <person name="Wang M."/>
            <person name="Pangilinan J."/>
            <person name="Lipzen A."/>
            <person name="Lesage-Meessen L."/>
            <person name="Navarro D."/>
            <person name="Riley R."/>
            <person name="Grigoriev I.V."/>
            <person name="Zhou S."/>
            <person name="Raouche S."/>
            <person name="Rosso M.N."/>
        </authorList>
    </citation>
    <scope>NUCLEOTIDE SEQUENCE [LARGE SCALE GENOMIC DNA]</scope>
    <source>
        <strain evidence="1 2">BRFM 1820</strain>
    </source>
</reference>
<evidence type="ECO:0000313" key="2">
    <source>
        <dbReference type="Proteomes" id="UP000256964"/>
    </source>
</evidence>
<dbReference type="OrthoDB" id="2725951at2759"/>
<dbReference type="Proteomes" id="UP000256964">
    <property type="component" value="Unassembled WGS sequence"/>
</dbReference>
<name>A0A371CRZ5_9APHY</name>
<evidence type="ECO:0000313" key="1">
    <source>
        <dbReference type="EMBL" id="RDX43056.1"/>
    </source>
</evidence>
<dbReference type="EMBL" id="KZ857471">
    <property type="protein sequence ID" value="RDX43056.1"/>
    <property type="molecule type" value="Genomic_DNA"/>
</dbReference>
<proteinExistence type="predicted"/>
<protein>
    <submittedName>
        <fullName evidence="1">Uncharacterized protein</fullName>
    </submittedName>
</protein>
<sequence>MSTKAVDDAAVASRSIVWVDDLDKQQKSDVLESTLFAQLAADKQHSSESEQETLAWYKMYTDTLESIGWVVSGANFTAVDYNKAEGSIDDTVLEQLANDATVSKSLYSSVARAILALARASDSEAEKVFDSASIASSSEFASFQIAVASVDRGQVMLTLLAWFYSSNQQVDNALWFRWQNATLSIKTSTLTMTLNSEIYAKVRAEIHDKLRDAGKLGLIVPLNWRGQTPCLLHGGEKSKGEMVHESPR</sequence>
<organism evidence="1 2">
    <name type="scientific">Lentinus brumalis</name>
    <dbReference type="NCBI Taxonomy" id="2498619"/>
    <lineage>
        <taxon>Eukaryota</taxon>
        <taxon>Fungi</taxon>
        <taxon>Dikarya</taxon>
        <taxon>Basidiomycota</taxon>
        <taxon>Agaricomycotina</taxon>
        <taxon>Agaricomycetes</taxon>
        <taxon>Polyporales</taxon>
        <taxon>Polyporaceae</taxon>
        <taxon>Lentinus</taxon>
    </lineage>
</organism>